<dbReference type="InterPro" id="IPR003692">
    <property type="entry name" value="Hydantoinase_B"/>
</dbReference>
<feature type="domain" description="Hydantoinase B/oxoprolinase" evidence="1">
    <location>
        <begin position="109"/>
        <end position="631"/>
    </location>
</feature>
<sequence>MPGVRLWCRWSEQSAGRGRQCRKQSAASWRLFRNARHLHGRMVYRARSLVRRTPGRHKDPRTGNYRVRYNGYSCAGFRGCKRGSSRQPGDRTNSKGRSLLMDANSNTVDPLTLSVVRHKLISVAEEVVEVMTQTSFSPILNQSRDFSSAVLSGKGEVLAQAERVPIHMGALSFAVQAMIEAFDGDVRNGDVIVCNDPYFGGSHLPDVTLAAPVFVDGVLTMWIANRAHQGDIGGISPGGYSPSATEIWQEGLRIPPTKMASGGELRADFVRMLCVNSRTPDDMRGDMMAQLASVQRGATRVSELYARYGLPTMEAVCTEILNAGERSMRRQFGEWKRGTFEGVSYLDPFTSNDDPVPVKVKVTLDGTSAVVDFSECQDQFGNFINSPLANTIAAVNVAFMYLSEARESLNDGSARAVCVNTRKGSFVDPKPPAAVAACTTLTASVIIEAVMDAMAEAVPHRVVCGFARRFRVAISGTDRAGRSFIWHSFANRGGAGAHQGGDGWSNIGVVHNPGGAPSPSVERTESAYPFVVEAYSLRPDSAGTGQFRGGLGGVYAIRYEGTTPARITPTGDGEVIAPYGLRGGQPGAVHHYTIEQGGKTAILGSKDANATLMPGAVLTLRSAGGGGFGDPKLREPSLVKQDLEYGYVTG</sequence>
<evidence type="ECO:0000259" key="1">
    <source>
        <dbReference type="Pfam" id="PF02538"/>
    </source>
</evidence>
<comment type="caution">
    <text evidence="2">The sequence shown here is derived from an EMBL/GenBank/DDBJ whole genome shotgun (WGS) entry which is preliminary data.</text>
</comment>
<evidence type="ECO:0000313" key="2">
    <source>
        <dbReference type="EMBL" id="PMS18273.1"/>
    </source>
</evidence>
<dbReference type="Proteomes" id="UP000235659">
    <property type="component" value="Unassembled WGS sequence"/>
</dbReference>
<gene>
    <name evidence="2" type="ORF">C0Z16_36120</name>
</gene>
<reference evidence="2 3" key="1">
    <citation type="submission" date="2018-01" db="EMBL/GenBank/DDBJ databases">
        <title>Whole genome analyses suggest that Burkholderia sensu lato contains two further novel genera in the rhizoxinica-symbiotica group Mycetohabitans gen. nov., and Trinickia gen. nov.: implications for the evolution of diazotrophy and nodulation in the Burkholderiaceae.</title>
        <authorList>
            <person name="Estrada-de los Santos P."/>
            <person name="Palmer M."/>
            <person name="Chavez-Ramirez B."/>
            <person name="Beukes C."/>
            <person name="Steenkamp E.T."/>
            <person name="Hirsch A.M."/>
            <person name="Manyaka P."/>
            <person name="Maluk M."/>
            <person name="Lafos M."/>
            <person name="Crook M."/>
            <person name="Gross E."/>
            <person name="Simon M.F."/>
            <person name="Bueno dos Reis Junior F."/>
            <person name="Poole P.S."/>
            <person name="Venter S.N."/>
            <person name="James E.K."/>
        </authorList>
    </citation>
    <scope>NUCLEOTIDE SEQUENCE [LARGE SCALE GENOMIC DNA]</scope>
    <source>
        <strain evidence="2 3">WSM 3937</strain>
    </source>
</reference>
<proteinExistence type="predicted"/>
<keyword evidence="3" id="KW-1185">Reference proteome</keyword>
<dbReference type="PANTHER" id="PTHR11365:SF23">
    <property type="entry name" value="HYPOTHETICAL 5-OXOPROLINASE (EUROFUNG)-RELATED"/>
    <property type="match status" value="1"/>
</dbReference>
<accession>A0ABX4UT80</accession>
<name>A0ABX4UT80_9BURK</name>
<dbReference type="PANTHER" id="PTHR11365">
    <property type="entry name" value="5-OXOPROLINASE RELATED"/>
    <property type="match status" value="1"/>
</dbReference>
<protein>
    <submittedName>
        <fullName evidence="2">5-oxoprolinase</fullName>
    </submittedName>
</protein>
<dbReference type="EMBL" id="PNXY01000067">
    <property type="protein sequence ID" value="PMS18273.1"/>
    <property type="molecule type" value="Genomic_DNA"/>
</dbReference>
<organism evidence="2 3">
    <name type="scientific">Paraburkholderia rhynchosiae</name>
    <dbReference type="NCBI Taxonomy" id="487049"/>
    <lineage>
        <taxon>Bacteria</taxon>
        <taxon>Pseudomonadati</taxon>
        <taxon>Pseudomonadota</taxon>
        <taxon>Betaproteobacteria</taxon>
        <taxon>Burkholderiales</taxon>
        <taxon>Burkholderiaceae</taxon>
        <taxon>Paraburkholderia</taxon>
    </lineage>
</organism>
<dbReference type="Pfam" id="PF02538">
    <property type="entry name" value="Hydantoinase_B"/>
    <property type="match status" value="1"/>
</dbReference>
<dbReference type="InterPro" id="IPR045079">
    <property type="entry name" value="Oxoprolinase-like"/>
</dbReference>
<evidence type="ECO:0000313" key="3">
    <source>
        <dbReference type="Proteomes" id="UP000235659"/>
    </source>
</evidence>